<evidence type="ECO:0000256" key="1">
    <source>
        <dbReference type="ARBA" id="ARBA00004141"/>
    </source>
</evidence>
<evidence type="ECO:0000256" key="3">
    <source>
        <dbReference type="ARBA" id="ARBA00022692"/>
    </source>
</evidence>
<keyword evidence="7" id="KW-0406">Ion transport</keyword>
<feature type="transmembrane region" description="Helical" evidence="12">
    <location>
        <begin position="177"/>
        <end position="201"/>
    </location>
</feature>
<comment type="caution">
    <text evidence="14">The sequence shown here is derived from an EMBL/GenBank/DDBJ whole genome shotgun (WGS) entry which is preliminary data.</text>
</comment>
<evidence type="ECO:0000256" key="7">
    <source>
        <dbReference type="ARBA" id="ARBA00023065"/>
    </source>
</evidence>
<evidence type="ECO:0000259" key="13">
    <source>
        <dbReference type="Pfam" id="PF00520"/>
    </source>
</evidence>
<dbReference type="OMA" id="MEAFITH"/>
<gene>
    <name evidence="14" type="ORF">TCAL_06511</name>
</gene>
<dbReference type="GO" id="GO:1902495">
    <property type="term" value="C:transmembrane transporter complex"/>
    <property type="evidence" value="ECO:0007669"/>
    <property type="project" value="TreeGrafter"/>
</dbReference>
<evidence type="ECO:0000256" key="6">
    <source>
        <dbReference type="ARBA" id="ARBA00023043"/>
    </source>
</evidence>
<feature type="transmembrane region" description="Helical" evidence="12">
    <location>
        <begin position="361"/>
        <end position="379"/>
    </location>
</feature>
<keyword evidence="6" id="KW-0040">ANK repeat</keyword>
<dbReference type="PANTHER" id="PTHR47143">
    <property type="entry name" value="TRANSIENT RECEPTOR POTENTIAL CATION CHANNEL PROTEIN PAINLESS"/>
    <property type="match status" value="1"/>
</dbReference>
<sequence>MTGSRFSRQSRSEHESSKVMPAAIMGGDEKGEAQSSDPIEKVTDTDWDEFLRSNNHSNIRSKLRSVSLGDRISLKRKGKNPTSHTVFYSVLKNTTNGDQILLDVLDECVSATMEDENDPKYAVQIDLSPILAGGEDANQIDVVKDMLEFKNTPAKEVLKHPVMETFLDLKWRKIKNLVMINFAIYFIFLLSYSLFLGNMFYRQDRNRSVKLSDLTVQNNRIVFPSDFQEVATDSDEEPFVKRSFLQCLTSNNEHFDWTCVVEVIMAVSIFLLLAQEILQCYALGGRQYFRELENSLELAVLILASIGLGVQSDMGALKWVSAFGITLGYLQLIFLMGRYPFLGGSISLMFYSIIRRLARSLSNFLVLVVGYSFGFFIMFQDKEDHYFQNPLKAFVRTLTMVFGEFEFTQMYDAHSEDKYSLMFTMVLLVSLAVMGSLVLINLIVALIVSDIHELQEQARLQELVNKAQHVVHIDSLLDYVFRCCSQIRGRLRISNQVRICAHNLCNCDARKIRSQIAKDLKLIVHKRSILKEIEDLTTGSTEERYVEDMTNAMMRLGRQNKQRLAQSSTNVFTALAEILIDGSMERCK</sequence>
<keyword evidence="9" id="KW-0325">Glycoprotein</keyword>
<dbReference type="InterPro" id="IPR005821">
    <property type="entry name" value="Ion_trans_dom"/>
</dbReference>
<keyword evidence="10" id="KW-0407">Ion channel</keyword>
<proteinExistence type="predicted"/>
<dbReference type="InterPro" id="IPR052076">
    <property type="entry name" value="TRP_cation_channel"/>
</dbReference>
<keyword evidence="4" id="KW-0677">Repeat</keyword>
<dbReference type="AlphaFoldDB" id="A0A553P4G5"/>
<dbReference type="PANTHER" id="PTHR47143:SF1">
    <property type="entry name" value="ION_TRANS DOMAIN-CONTAINING PROTEIN"/>
    <property type="match status" value="1"/>
</dbReference>
<evidence type="ECO:0000256" key="11">
    <source>
        <dbReference type="SAM" id="MobiDB-lite"/>
    </source>
</evidence>
<evidence type="ECO:0000256" key="10">
    <source>
        <dbReference type="ARBA" id="ARBA00023303"/>
    </source>
</evidence>
<evidence type="ECO:0000256" key="12">
    <source>
        <dbReference type="SAM" id="Phobius"/>
    </source>
</evidence>
<organism evidence="14 15">
    <name type="scientific">Tigriopus californicus</name>
    <name type="common">Marine copepod</name>
    <dbReference type="NCBI Taxonomy" id="6832"/>
    <lineage>
        <taxon>Eukaryota</taxon>
        <taxon>Metazoa</taxon>
        <taxon>Ecdysozoa</taxon>
        <taxon>Arthropoda</taxon>
        <taxon>Crustacea</taxon>
        <taxon>Multicrustacea</taxon>
        <taxon>Hexanauplia</taxon>
        <taxon>Copepoda</taxon>
        <taxon>Harpacticoida</taxon>
        <taxon>Harpacticidae</taxon>
        <taxon>Tigriopus</taxon>
    </lineage>
</organism>
<keyword evidence="15" id="KW-1185">Reference proteome</keyword>
<name>A0A553P4G5_TIGCA</name>
<keyword evidence="2" id="KW-0813">Transport</keyword>
<evidence type="ECO:0000256" key="8">
    <source>
        <dbReference type="ARBA" id="ARBA00023136"/>
    </source>
</evidence>
<feature type="region of interest" description="Disordered" evidence="11">
    <location>
        <begin position="1"/>
        <end position="40"/>
    </location>
</feature>
<protein>
    <recommendedName>
        <fullName evidence="13">Ion transport domain-containing protein</fullName>
    </recommendedName>
</protein>
<evidence type="ECO:0000313" key="14">
    <source>
        <dbReference type="EMBL" id="TRY72563.1"/>
    </source>
</evidence>
<feature type="domain" description="Ion transport" evidence="13">
    <location>
        <begin position="253"/>
        <end position="458"/>
    </location>
</feature>
<evidence type="ECO:0000256" key="4">
    <source>
        <dbReference type="ARBA" id="ARBA00022737"/>
    </source>
</evidence>
<dbReference type="GO" id="GO:0005216">
    <property type="term" value="F:monoatomic ion channel activity"/>
    <property type="evidence" value="ECO:0007669"/>
    <property type="project" value="InterPro"/>
</dbReference>
<evidence type="ECO:0000256" key="9">
    <source>
        <dbReference type="ARBA" id="ARBA00023180"/>
    </source>
</evidence>
<dbReference type="Pfam" id="PF00520">
    <property type="entry name" value="Ion_trans"/>
    <property type="match status" value="1"/>
</dbReference>
<feature type="compositionally biased region" description="Basic and acidic residues" evidence="11">
    <location>
        <begin position="27"/>
        <end position="40"/>
    </location>
</feature>
<dbReference type="EMBL" id="VCGU01000008">
    <property type="protein sequence ID" value="TRY72563.1"/>
    <property type="molecule type" value="Genomic_DNA"/>
</dbReference>
<evidence type="ECO:0000256" key="2">
    <source>
        <dbReference type="ARBA" id="ARBA00022448"/>
    </source>
</evidence>
<feature type="transmembrane region" description="Helical" evidence="12">
    <location>
        <begin position="419"/>
        <end position="448"/>
    </location>
</feature>
<evidence type="ECO:0000313" key="15">
    <source>
        <dbReference type="Proteomes" id="UP000318571"/>
    </source>
</evidence>
<dbReference type="Gene3D" id="1.10.287.70">
    <property type="match status" value="1"/>
</dbReference>
<feature type="transmembrane region" description="Helical" evidence="12">
    <location>
        <begin position="295"/>
        <end position="312"/>
    </location>
</feature>
<evidence type="ECO:0000256" key="5">
    <source>
        <dbReference type="ARBA" id="ARBA00022989"/>
    </source>
</evidence>
<accession>A0A553P4G5</accession>
<keyword evidence="3 12" id="KW-0812">Transmembrane</keyword>
<feature type="transmembrane region" description="Helical" evidence="12">
    <location>
        <begin position="255"/>
        <end position="274"/>
    </location>
</feature>
<comment type="subcellular location">
    <subcellularLocation>
        <location evidence="1">Membrane</location>
        <topology evidence="1">Multi-pass membrane protein</topology>
    </subcellularLocation>
</comment>
<keyword evidence="5 12" id="KW-1133">Transmembrane helix</keyword>
<reference evidence="14 15" key="1">
    <citation type="journal article" date="2018" name="Nat. Ecol. Evol.">
        <title>Genomic signatures of mitonuclear coevolution across populations of Tigriopus californicus.</title>
        <authorList>
            <person name="Barreto F.S."/>
            <person name="Watson E.T."/>
            <person name="Lima T.G."/>
            <person name="Willett C.S."/>
            <person name="Edmands S."/>
            <person name="Li W."/>
            <person name="Burton R.S."/>
        </authorList>
    </citation>
    <scope>NUCLEOTIDE SEQUENCE [LARGE SCALE GENOMIC DNA]</scope>
    <source>
        <strain evidence="14 15">San Diego</strain>
    </source>
</reference>
<feature type="transmembrane region" description="Helical" evidence="12">
    <location>
        <begin position="332"/>
        <end position="354"/>
    </location>
</feature>
<dbReference type="Proteomes" id="UP000318571">
    <property type="component" value="Chromosome 7"/>
</dbReference>
<dbReference type="STRING" id="6832.A0A553P4G5"/>
<keyword evidence="8 12" id="KW-0472">Membrane</keyword>